<dbReference type="SUPFAM" id="SSF51215">
    <property type="entry name" value="Regulatory protein AraC"/>
    <property type="match status" value="1"/>
</dbReference>
<dbReference type="InterPro" id="IPR003313">
    <property type="entry name" value="AraC-bd"/>
</dbReference>
<dbReference type="Pfam" id="PF02311">
    <property type="entry name" value="AraC_binding"/>
    <property type="match status" value="1"/>
</dbReference>
<dbReference type="Gene3D" id="1.10.10.60">
    <property type="entry name" value="Homeodomain-like"/>
    <property type="match status" value="2"/>
</dbReference>
<keyword evidence="2" id="KW-0238">DNA-binding</keyword>
<dbReference type="PROSITE" id="PS01124">
    <property type="entry name" value="HTH_ARAC_FAMILY_2"/>
    <property type="match status" value="1"/>
</dbReference>
<dbReference type="Proteomes" id="UP001056756">
    <property type="component" value="Chromosome"/>
</dbReference>
<protein>
    <submittedName>
        <fullName evidence="6">AraC family transcriptional regulator</fullName>
    </submittedName>
</protein>
<proteinExistence type="predicted"/>
<evidence type="ECO:0000256" key="3">
    <source>
        <dbReference type="ARBA" id="ARBA00023159"/>
    </source>
</evidence>
<keyword evidence="4" id="KW-0804">Transcription</keyword>
<dbReference type="GO" id="GO:0043565">
    <property type="term" value="F:sequence-specific DNA binding"/>
    <property type="evidence" value="ECO:0007669"/>
    <property type="project" value="InterPro"/>
</dbReference>
<evidence type="ECO:0000256" key="1">
    <source>
        <dbReference type="ARBA" id="ARBA00023015"/>
    </source>
</evidence>
<name>A0A9J6ZB14_9BACL</name>
<keyword evidence="1" id="KW-0805">Transcription regulation</keyword>
<dbReference type="SUPFAM" id="SSF46689">
    <property type="entry name" value="Homeodomain-like"/>
    <property type="match status" value="2"/>
</dbReference>
<evidence type="ECO:0000313" key="6">
    <source>
        <dbReference type="EMBL" id="URN93033.1"/>
    </source>
</evidence>
<dbReference type="PANTHER" id="PTHR46796">
    <property type="entry name" value="HTH-TYPE TRANSCRIPTIONAL ACTIVATOR RHAS-RELATED"/>
    <property type="match status" value="1"/>
</dbReference>
<dbReference type="Pfam" id="PF12833">
    <property type="entry name" value="HTH_18"/>
    <property type="match status" value="1"/>
</dbReference>
<dbReference type="EMBL" id="CP097899">
    <property type="protein sequence ID" value="URN93033.1"/>
    <property type="molecule type" value="Genomic_DNA"/>
</dbReference>
<keyword evidence="3" id="KW-0010">Activator</keyword>
<dbReference type="GO" id="GO:0003700">
    <property type="term" value="F:DNA-binding transcription factor activity"/>
    <property type="evidence" value="ECO:0007669"/>
    <property type="project" value="InterPro"/>
</dbReference>
<dbReference type="InterPro" id="IPR037923">
    <property type="entry name" value="HTH-like"/>
</dbReference>
<gene>
    <name evidence="6" type="ORF">NAG76_14415</name>
</gene>
<dbReference type="InterPro" id="IPR014710">
    <property type="entry name" value="RmlC-like_jellyroll"/>
</dbReference>
<dbReference type="SMART" id="SM00342">
    <property type="entry name" value="HTH_ARAC"/>
    <property type="match status" value="1"/>
</dbReference>
<dbReference type="InterPro" id="IPR018062">
    <property type="entry name" value="HTH_AraC-typ_CS"/>
</dbReference>
<accession>A0A9J6ZB14</accession>
<evidence type="ECO:0000256" key="2">
    <source>
        <dbReference type="ARBA" id="ARBA00023125"/>
    </source>
</evidence>
<sequence>MHMKIIFPQLELHSIESNFINDPHVHPAHYQMTIPIRGHCHFTYKSKERKLVAGEGLLLPPQDQHHFRQGSEDGIIIFQINDNSLYPAEASSFPEPKYKYEFDPTEVSAFLHQWSSSFFPFGDSDRLALEEKEHQALHYVHGLIWGKSSSFKQLSTLQQQDNRHINRVLDYIHAHYTESIRIEQLSAIALQSSYHFIRCFKTNTGFTPYQYVLRLRIQKAQEQLKQTHKSVIAISIELGFSSTSQFYRAFIKNVGIPPEQYRQSITS</sequence>
<dbReference type="Gene3D" id="2.60.120.10">
    <property type="entry name" value="Jelly Rolls"/>
    <property type="match status" value="1"/>
</dbReference>
<evidence type="ECO:0000256" key="4">
    <source>
        <dbReference type="ARBA" id="ARBA00023163"/>
    </source>
</evidence>
<dbReference type="InterPro" id="IPR009057">
    <property type="entry name" value="Homeodomain-like_sf"/>
</dbReference>
<evidence type="ECO:0000313" key="7">
    <source>
        <dbReference type="Proteomes" id="UP001056756"/>
    </source>
</evidence>
<dbReference type="KEGG" id="plig:NAG76_14415"/>
<dbReference type="InterPro" id="IPR018060">
    <property type="entry name" value="HTH_AraC"/>
</dbReference>
<dbReference type="PROSITE" id="PS00041">
    <property type="entry name" value="HTH_ARAC_FAMILY_1"/>
    <property type="match status" value="1"/>
</dbReference>
<organism evidence="6 7">
    <name type="scientific">Candidatus Pristimantibacillus lignocellulolyticus</name>
    <dbReference type="NCBI Taxonomy" id="2994561"/>
    <lineage>
        <taxon>Bacteria</taxon>
        <taxon>Bacillati</taxon>
        <taxon>Bacillota</taxon>
        <taxon>Bacilli</taxon>
        <taxon>Bacillales</taxon>
        <taxon>Paenibacillaceae</taxon>
        <taxon>Candidatus Pristimantibacillus</taxon>
    </lineage>
</organism>
<feature type="domain" description="HTH araC/xylS-type" evidence="5">
    <location>
        <begin position="166"/>
        <end position="264"/>
    </location>
</feature>
<evidence type="ECO:0000259" key="5">
    <source>
        <dbReference type="PROSITE" id="PS01124"/>
    </source>
</evidence>
<reference evidence="6" key="1">
    <citation type="submission" date="2022-05" db="EMBL/GenBank/DDBJ databases">
        <title>Novel bacterial taxa in a minimal lignocellulolytic consortium and its capacity to transform plastics disclosed by genome-resolved metagenomics.</title>
        <authorList>
            <person name="Rodriguez C.A.D."/>
            <person name="Diaz-Garcia L."/>
            <person name="Herrera K."/>
            <person name="Tarazona N.A."/>
            <person name="Sproer C."/>
            <person name="Overmann J."/>
            <person name="Jimenez D.J."/>
        </authorList>
    </citation>
    <scope>NUCLEOTIDE SEQUENCE</scope>
    <source>
        <strain evidence="6">MAG5</strain>
    </source>
</reference>
<dbReference type="AlphaFoldDB" id="A0A9J6ZB14"/>
<dbReference type="InterPro" id="IPR050204">
    <property type="entry name" value="AraC_XylS_family_regulators"/>
</dbReference>